<feature type="transmembrane region" description="Helical" evidence="1">
    <location>
        <begin position="28"/>
        <end position="46"/>
    </location>
</feature>
<keyword evidence="1" id="KW-0472">Membrane</keyword>
<dbReference type="InterPro" id="IPR007165">
    <property type="entry name" value="Phage_holin_4_2"/>
</dbReference>
<dbReference type="PANTHER" id="PTHR37309:SF1">
    <property type="entry name" value="SLR0284 PROTEIN"/>
    <property type="match status" value="1"/>
</dbReference>
<keyword evidence="1" id="KW-1133">Transmembrane helix</keyword>
<keyword evidence="3" id="KW-1185">Reference proteome</keyword>
<dbReference type="Proteomes" id="UP000186513">
    <property type="component" value="Unassembled WGS sequence"/>
</dbReference>
<keyword evidence="1" id="KW-0812">Transmembrane</keyword>
<dbReference type="Pfam" id="PF04020">
    <property type="entry name" value="Phage_holin_4_2"/>
    <property type="match status" value="1"/>
</dbReference>
<evidence type="ECO:0000256" key="1">
    <source>
        <dbReference type="SAM" id="Phobius"/>
    </source>
</evidence>
<evidence type="ECO:0000313" key="3">
    <source>
        <dbReference type="Proteomes" id="UP000186513"/>
    </source>
</evidence>
<dbReference type="PANTHER" id="PTHR37309">
    <property type="entry name" value="SLR0284 PROTEIN"/>
    <property type="match status" value="1"/>
</dbReference>
<dbReference type="STRING" id="1121279.SAMN02745887_03416"/>
<protein>
    <submittedName>
        <fullName evidence="2">Putative membrane protein</fullName>
    </submittedName>
</protein>
<organism evidence="2 3">
    <name type="scientific">Chitinimonas taiwanensis DSM 18899</name>
    <dbReference type="NCBI Taxonomy" id="1121279"/>
    <lineage>
        <taxon>Bacteria</taxon>
        <taxon>Pseudomonadati</taxon>
        <taxon>Pseudomonadota</taxon>
        <taxon>Betaproteobacteria</taxon>
        <taxon>Neisseriales</taxon>
        <taxon>Chitinibacteraceae</taxon>
        <taxon>Chitinimonas</taxon>
    </lineage>
</organism>
<name>A0A1K2HQU6_9NEIS</name>
<reference evidence="2 3" key="1">
    <citation type="submission" date="2016-11" db="EMBL/GenBank/DDBJ databases">
        <authorList>
            <person name="Jaros S."/>
            <person name="Januszkiewicz K."/>
            <person name="Wedrychowicz H."/>
        </authorList>
    </citation>
    <scope>NUCLEOTIDE SEQUENCE [LARGE SCALE GENOMIC DNA]</scope>
    <source>
        <strain evidence="2 3">DSM 18899</strain>
    </source>
</reference>
<proteinExistence type="predicted"/>
<accession>A0A1K2HQU6</accession>
<sequence length="117" mass="12675">MRLLAVWLINAVSLLLLAWLMPSIRVDGFATALWIAFVLGLVNVFIRPLLLLLTLPVNLLTLGLFTFVINGFCFWLVADWLGGFAVPGFGSAIVAAIVYSVISWLASSLLLGDKAQA</sequence>
<feature type="transmembrane region" description="Helical" evidence="1">
    <location>
        <begin position="84"/>
        <end position="111"/>
    </location>
</feature>
<feature type="transmembrane region" description="Helical" evidence="1">
    <location>
        <begin position="58"/>
        <end position="78"/>
    </location>
</feature>
<dbReference type="OrthoDB" id="9797048at2"/>
<dbReference type="AlphaFoldDB" id="A0A1K2HQU6"/>
<dbReference type="EMBL" id="FPKR01000015">
    <property type="protein sequence ID" value="SFZ79172.1"/>
    <property type="molecule type" value="Genomic_DNA"/>
</dbReference>
<evidence type="ECO:0000313" key="2">
    <source>
        <dbReference type="EMBL" id="SFZ79172.1"/>
    </source>
</evidence>
<dbReference type="RefSeq" id="WP_072429895.1">
    <property type="nucleotide sequence ID" value="NZ_FPKR01000015.1"/>
</dbReference>
<gene>
    <name evidence="2" type="ORF">SAMN02745887_03416</name>
</gene>